<feature type="domain" description="Tail sheath protein subtilisin-like" evidence="2">
    <location>
        <begin position="206"/>
        <end position="368"/>
    </location>
</feature>
<dbReference type="AlphaFoldDB" id="A0A367XKD4"/>
<dbReference type="Pfam" id="PF04984">
    <property type="entry name" value="Phage_sheath_1"/>
    <property type="match status" value="1"/>
</dbReference>
<evidence type="ECO:0000259" key="3">
    <source>
        <dbReference type="Pfam" id="PF17482"/>
    </source>
</evidence>
<protein>
    <recommendedName>
        <fullName evidence="6">Phage tail protein</fullName>
    </recommendedName>
</protein>
<dbReference type="Proteomes" id="UP000252266">
    <property type="component" value="Unassembled WGS sequence"/>
</dbReference>
<evidence type="ECO:0000259" key="2">
    <source>
        <dbReference type="Pfam" id="PF04984"/>
    </source>
</evidence>
<evidence type="ECO:0000313" key="4">
    <source>
        <dbReference type="EMBL" id="RCK53202.1"/>
    </source>
</evidence>
<comment type="similarity">
    <text evidence="1">Belongs to the myoviridae tail sheath protein family.</text>
</comment>
<accession>A0A367XKD4</accession>
<gene>
    <name evidence="4" type="ORF">TH44_03145</name>
</gene>
<name>A0A367XKD4_9PROT</name>
<dbReference type="InterPro" id="IPR020287">
    <property type="entry name" value="Tail_sheath_C"/>
</dbReference>
<dbReference type="RefSeq" id="WP_062961192.1">
    <property type="nucleotide sequence ID" value="NZ_JPWJ01000001.1"/>
</dbReference>
<comment type="caution">
    <text evidence="4">The sequence shown here is derived from an EMBL/GenBank/DDBJ whole genome shotgun (WGS) entry which is preliminary data.</text>
</comment>
<dbReference type="Pfam" id="PF17482">
    <property type="entry name" value="Phage_sheath_1C"/>
    <property type="match status" value="1"/>
</dbReference>
<dbReference type="InterPro" id="IPR035089">
    <property type="entry name" value="Phage_sheath_subtilisin"/>
</dbReference>
<proteinExistence type="inferred from homology"/>
<evidence type="ECO:0000313" key="5">
    <source>
        <dbReference type="Proteomes" id="UP000252266"/>
    </source>
</evidence>
<organism evidence="4 5">
    <name type="scientific">Thalassospira xiamenensis</name>
    <dbReference type="NCBI Taxonomy" id="220697"/>
    <lineage>
        <taxon>Bacteria</taxon>
        <taxon>Pseudomonadati</taxon>
        <taxon>Pseudomonadota</taxon>
        <taxon>Alphaproteobacteria</taxon>
        <taxon>Rhodospirillales</taxon>
        <taxon>Thalassospiraceae</taxon>
        <taxon>Thalassospira</taxon>
    </lineage>
</organism>
<dbReference type="EMBL" id="JPWJ01000001">
    <property type="protein sequence ID" value="RCK53202.1"/>
    <property type="molecule type" value="Genomic_DNA"/>
</dbReference>
<reference evidence="4 5" key="1">
    <citation type="submission" date="2014-07" db="EMBL/GenBank/DDBJ databases">
        <title>Draft genome sequence of Thalassospira xiamenensis IB13.</title>
        <authorList>
            <person name="Lai Q."/>
            <person name="Shao Z."/>
        </authorList>
    </citation>
    <scope>NUCLEOTIDE SEQUENCE [LARGE SCALE GENOMIC DNA]</scope>
    <source>
        <strain evidence="4 5">IB13</strain>
    </source>
</reference>
<feature type="domain" description="Tail sheath protein C-terminal" evidence="3">
    <location>
        <begin position="377"/>
        <end position="490"/>
    </location>
</feature>
<evidence type="ECO:0000256" key="1">
    <source>
        <dbReference type="ARBA" id="ARBA00008005"/>
    </source>
</evidence>
<sequence length="493" mass="53461">MADISFNAIPLDIWRPGIYVEIDPTLALNGLPVFKQRTVMFGQLGTDAEAASGELHNIITPSQAKVLFGKDSMLVGMVDKFRLQNPYQELIVIPLADNAAGVAASCARTFTGAATRGFTQQFYINEKRYQLGVAAAETAESVAGRLATMLNNDPSCPVTAAAAGAVLTLTCKWKGETGNGLVFRTRHYNSDQNTPGLGFGTGEFTGGTGNPDLTTAIDALDDLTQYQGFVTAFTDEANMTALRAELDKRFGPLSALDGRVFAAKRDGVAAMGTYALSLNSQNAVVMDMSSDALSTPWDWAASVAGDVMYYGSIDPARPFQTLELKGIMGAPEGKRRIAAENELLLSNGVSTHTIGNDGKVYIERLVTTYSENATGAEDTAYKSLNTVMIMSYYRRSIINRFKLKYPRHKLAMNGHPATGYASNVITPATGIAEFIAHYKLMLEAGIMDDFDGYKADIIANKNSQMRGRLDVFDQPRPIDQFHQLAVRTAFRLI</sequence>
<evidence type="ECO:0008006" key="6">
    <source>
        <dbReference type="Google" id="ProtNLM"/>
    </source>
</evidence>